<feature type="compositionally biased region" description="Polar residues" evidence="1">
    <location>
        <begin position="1008"/>
        <end position="1041"/>
    </location>
</feature>
<feature type="domain" description="Ams2/SPT21 N-terminal" evidence="2">
    <location>
        <begin position="7"/>
        <end position="147"/>
    </location>
</feature>
<feature type="region of interest" description="Disordered" evidence="1">
    <location>
        <begin position="760"/>
        <end position="1051"/>
    </location>
</feature>
<dbReference type="Pfam" id="PF25823">
    <property type="entry name" value="Ams2-SPT21_N"/>
    <property type="match status" value="1"/>
</dbReference>
<dbReference type="GeneID" id="38131515"/>
<comment type="caution">
    <text evidence="3">The sequence shown here is derived from an EMBL/GenBank/DDBJ whole genome shotgun (WGS) entry which is preliminary data.</text>
</comment>
<dbReference type="GO" id="GO:0008270">
    <property type="term" value="F:zinc ion binding"/>
    <property type="evidence" value="ECO:0007669"/>
    <property type="project" value="InterPro"/>
</dbReference>
<dbReference type="OrthoDB" id="3199820at2759"/>
<dbReference type="GO" id="GO:0006357">
    <property type="term" value="P:regulation of transcription by RNA polymerase II"/>
    <property type="evidence" value="ECO:0007669"/>
    <property type="project" value="TreeGrafter"/>
</dbReference>
<feature type="region of interest" description="Disordered" evidence="1">
    <location>
        <begin position="1109"/>
        <end position="1130"/>
    </location>
</feature>
<feature type="compositionally biased region" description="Polar residues" evidence="1">
    <location>
        <begin position="1109"/>
        <end position="1120"/>
    </location>
</feature>
<dbReference type="RefSeq" id="XP_026618312.1">
    <property type="nucleotide sequence ID" value="XM_026763160.1"/>
</dbReference>
<evidence type="ECO:0000313" key="4">
    <source>
        <dbReference type="Proteomes" id="UP000215305"/>
    </source>
</evidence>
<dbReference type="InterPro" id="IPR013088">
    <property type="entry name" value="Znf_NHR/GATA"/>
</dbReference>
<dbReference type="GO" id="GO:0030466">
    <property type="term" value="P:silent mating-type cassette heterochromatin formation"/>
    <property type="evidence" value="ECO:0007669"/>
    <property type="project" value="TreeGrafter"/>
</dbReference>
<sequence length="1193" mass="130178">MESQDGISVRPMRLKVLYTFDDESKTNCLARWPHLLDIQTASLDEKTQIGVIELKTCIQAIVSASPELVAKLGQDYTVYAYDYSEYETPLVGQGMLSWVLASASPTPNAPAHQSKTMVTGRVCKNVLGLFSKGAQETLEVKLRLVPVPTVMQSEYLESMRKYRELSNIIPHEFDAQSWTIFLRQNPGLLGPPNTQPLDRVTSPMDHAGIERFHQLLSEGSTPRELSSIAPTGNFRSISPAQSALAPPSRVSTPGQLQQHHQQLQIQQAPQQQQQERTHGEIRPSSSASMRDSELPSHAHYASRRGSVQSGYGSCDESADQQPRKRAKLYRADWPGRSDFNIERQPSSLRVAASTAASVRIHRPTPVNPAIAAAQNSNEEPVRPPTPISGSNDLPRRGRPAPSLLRESSVHSNNYTSPYPMSDDLGDHNTQSPEEPRYQGLFEPSISMPSSPPVLDCGFPNPSSPVLPPMVTDPDSGFMSGGLDDLLDEDMGTPLEDCAKSISNDAPRRRRATEAAAQASSPINPPTVPENQTESMLVSDGLPEQTPKEVVAAPAPVPSRGPASAAGSRPPSRASFRQAPKPLAPAPISQSELEQLMNTIPASDPVVPTQVPAQYAHSWTGPMSDLPSAETPTPKPVTEDGKIRSGAGARRLRQVQARLDKCIRDGQVPPYCENCGAIETPTWRRAWSKEFVGGETDANELMKDPTMLFWQVLERNDKDEVTKFKMFKKSLVDADNDFVQILLCNPCGLWLHKFKCMRPENRWNKPASGKKKRMPRNRKGGGPLSDNGTFAKIHPKPQSSKPAGSSPGASDASSPAEDGTPRADNGNENENDRDDDDDVHEVPSKRRRANSAEPRRSSDTAEKRWQEQAATEALRRAIQSSPARNLEKRPGSAVDENSLTPKPVRRALFHNAQNEGGALKPLGGSALNSPRRSPRVNCRGAGQKPQDKENAAIDKALEGLFESPSFGYDLPTSPTPRRRNQRSNLLGEKRNSLPCISPLSKARLEESSDMTPTKLSAQKLQRIQGTTTATPRLNKTPKSSRSLRSDLPPMPDGTFNVEDLGSIDSMLVDIFEDAASSAQCDSFFSFGQSKDSSSGNWSRWIASDYISLNGSDDQEVNGQQRTGRRSGASEDEDLINAILSDPDIQKNAHFDPFQFAGAGALDSGFFGSDSVNADVIALGPRSKTAEESVSKESA</sequence>
<proteinExistence type="predicted"/>
<dbReference type="InterPro" id="IPR000679">
    <property type="entry name" value="Znf_GATA"/>
</dbReference>
<feature type="compositionally biased region" description="Polar residues" evidence="1">
    <location>
        <begin position="409"/>
        <end position="418"/>
    </location>
</feature>
<feature type="region of interest" description="Disordered" evidence="1">
    <location>
        <begin position="216"/>
        <end position="331"/>
    </location>
</feature>
<dbReference type="Proteomes" id="UP000215305">
    <property type="component" value="Unassembled WGS sequence"/>
</dbReference>
<dbReference type="PANTHER" id="PTHR39147">
    <property type="entry name" value="PROTEIN SPT21"/>
    <property type="match status" value="1"/>
</dbReference>
<reference evidence="3" key="1">
    <citation type="submission" date="2018-08" db="EMBL/GenBank/DDBJ databases">
        <title>Draft genome sequence of azole-resistant Aspergillus thermomutatus (Neosartorya pseudofischeri) strain HMR AF 39, isolated from a human nasal aspirate.</title>
        <authorList>
            <person name="Parent-Michaud M."/>
            <person name="Dufresne P.J."/>
            <person name="Fournier E."/>
            <person name="Martineau C."/>
            <person name="Moreira S."/>
            <person name="Perkins V."/>
            <person name="De Repentigny L."/>
            <person name="Dufresne S.F."/>
        </authorList>
    </citation>
    <scope>NUCLEOTIDE SEQUENCE [LARGE SCALE GENOMIC DNA]</scope>
    <source>
        <strain evidence="3">HMR AF 39</strain>
    </source>
</reference>
<feature type="compositionally biased region" description="Low complexity" evidence="1">
    <location>
        <begin position="549"/>
        <end position="574"/>
    </location>
</feature>
<keyword evidence="4" id="KW-1185">Reference proteome</keyword>
<feature type="region of interest" description="Disordered" evidence="1">
    <location>
        <begin position="489"/>
        <end position="533"/>
    </location>
</feature>
<dbReference type="GO" id="GO:0043565">
    <property type="term" value="F:sequence-specific DNA binding"/>
    <property type="evidence" value="ECO:0007669"/>
    <property type="project" value="InterPro"/>
</dbReference>
<feature type="compositionally biased region" description="Acidic residues" evidence="1">
    <location>
        <begin position="826"/>
        <end position="838"/>
    </location>
</feature>
<dbReference type="GO" id="GO:0000183">
    <property type="term" value="P:rDNA heterochromatin formation"/>
    <property type="evidence" value="ECO:0007669"/>
    <property type="project" value="TreeGrafter"/>
</dbReference>
<dbReference type="PANTHER" id="PTHR39147:SF1">
    <property type="entry name" value="PROTEIN SPT21"/>
    <property type="match status" value="1"/>
</dbReference>
<evidence type="ECO:0000313" key="3">
    <source>
        <dbReference type="EMBL" id="RHZ66534.1"/>
    </source>
</evidence>
<feature type="region of interest" description="Disordered" evidence="1">
    <location>
        <begin position="547"/>
        <end position="583"/>
    </location>
</feature>
<dbReference type="SUPFAM" id="SSF57716">
    <property type="entry name" value="Glucocorticoid receptor-like (DNA-binding domain)"/>
    <property type="match status" value="1"/>
</dbReference>
<feature type="compositionally biased region" description="Basic and acidic residues" evidence="1">
    <location>
        <begin position="852"/>
        <end position="865"/>
    </location>
</feature>
<organism evidence="3 4">
    <name type="scientific">Aspergillus thermomutatus</name>
    <name type="common">Neosartorya pseudofischeri</name>
    <dbReference type="NCBI Taxonomy" id="41047"/>
    <lineage>
        <taxon>Eukaryota</taxon>
        <taxon>Fungi</taxon>
        <taxon>Dikarya</taxon>
        <taxon>Ascomycota</taxon>
        <taxon>Pezizomycotina</taxon>
        <taxon>Eurotiomycetes</taxon>
        <taxon>Eurotiomycetidae</taxon>
        <taxon>Eurotiales</taxon>
        <taxon>Aspergillaceae</taxon>
        <taxon>Aspergillus</taxon>
        <taxon>Aspergillus subgen. Fumigati</taxon>
    </lineage>
</organism>
<feature type="region of interest" description="Disordered" evidence="1">
    <location>
        <begin position="372"/>
        <end position="438"/>
    </location>
</feature>
<evidence type="ECO:0000256" key="1">
    <source>
        <dbReference type="SAM" id="MobiDB-lite"/>
    </source>
</evidence>
<dbReference type="Gene3D" id="3.30.50.10">
    <property type="entry name" value="Erythroid Transcription Factor GATA-1, subunit A"/>
    <property type="match status" value="1"/>
</dbReference>
<feature type="compositionally biased region" description="Low complexity" evidence="1">
    <location>
        <begin position="795"/>
        <end position="815"/>
    </location>
</feature>
<dbReference type="EMBL" id="NKHU02000011">
    <property type="protein sequence ID" value="RHZ66534.1"/>
    <property type="molecule type" value="Genomic_DNA"/>
</dbReference>
<feature type="region of interest" description="Disordered" evidence="1">
    <location>
        <begin position="616"/>
        <end position="641"/>
    </location>
</feature>
<dbReference type="AlphaFoldDB" id="A0A397HZC5"/>
<evidence type="ECO:0000259" key="2">
    <source>
        <dbReference type="Pfam" id="PF25823"/>
    </source>
</evidence>
<dbReference type="InterPro" id="IPR042403">
    <property type="entry name" value="Spt21/Ams2"/>
</dbReference>
<accession>A0A397HZC5</accession>
<gene>
    <name evidence="3" type="ORF">CDV56_109541</name>
</gene>
<feature type="compositionally biased region" description="Basic and acidic residues" evidence="1">
    <location>
        <begin position="944"/>
        <end position="956"/>
    </location>
</feature>
<feature type="compositionally biased region" description="Polar residues" evidence="1">
    <location>
        <begin position="217"/>
        <end position="241"/>
    </location>
</feature>
<dbReference type="CDD" id="cd00202">
    <property type="entry name" value="ZnF_GATA"/>
    <property type="match status" value="1"/>
</dbReference>
<protein>
    <recommendedName>
        <fullName evidence="2">Ams2/SPT21 N-terminal domain-containing protein</fullName>
    </recommendedName>
</protein>
<name>A0A397HZC5_ASPTH</name>
<feature type="compositionally biased region" description="Basic residues" evidence="1">
    <location>
        <begin position="767"/>
        <end position="778"/>
    </location>
</feature>
<dbReference type="InterPro" id="IPR057725">
    <property type="entry name" value="Ams2-SPT21_N"/>
</dbReference>
<feature type="compositionally biased region" description="Low complexity" evidence="1">
    <location>
        <begin position="255"/>
        <end position="274"/>
    </location>
</feature>
<dbReference type="FunFam" id="3.30.50.10:FF:000067">
    <property type="entry name" value="GATA transcription factor (Ams2), putative"/>
    <property type="match status" value="1"/>
</dbReference>
<dbReference type="VEuPathDB" id="FungiDB:CDV56_109541"/>